<feature type="region of interest" description="Disordered" evidence="2">
    <location>
        <begin position="5436"/>
        <end position="5482"/>
    </location>
</feature>
<feature type="compositionally biased region" description="Polar residues" evidence="2">
    <location>
        <begin position="2935"/>
        <end position="2959"/>
    </location>
</feature>
<feature type="compositionally biased region" description="Low complexity" evidence="2">
    <location>
        <begin position="5450"/>
        <end position="5465"/>
    </location>
</feature>
<evidence type="ECO:0000313" key="5">
    <source>
        <dbReference type="EMBL" id="KAH0571051.1"/>
    </source>
</evidence>
<sequence>MSQNEVNQSMEIADNFINTTNLSIYYDTFNSYYVSQDMLKPVFIDVPVLTPSNDLIVDGEYQYSSKMRLGYLLKVNFANQTAMVKCIIKNAPQSLLIGTQIIKQDNLPSFIYKEVPLKQVTLLYSFQKISCYPKFITDMLDIPPNASDYEYLKTIFQNIKGQDFIDLVIFVKYVEYLQQLGEKDIYPDNGDIENLEPFHFRTKPKTLNTHYFLYEKLLPKLTQQMIDNRNLLTVLPFKFYTSQLYWQNTVQTWKQRQEKDLQIEEIKLKLSNSLALSLVYIQFQQTFAEYIESFFQALLDSIMEGSDCQSIMITLLEELDGLISQIISTEQVTHSLASKLQITSQCQYKKVNINIKLISDEMKIIREELDIIQQQSNDYICCVNKSEDFILPRFVQQLILIIIKILPLFSYLISYQLYFEVIEEQLNKFEAPKSKSHHQKISIPQYNFQFITIPQAFKLVQCTQSSVLQKLFTPVISNILEFLTQQPRTPQTYSQNQFFESFMAELGTILTNKLHDSLFYFIIPLKFQLDIVQSSLRFQLDADPNRTIWYFEMIMNLLLDLLTVQQCYLVKGINYLQPYLTNSTIQYSVETFCSFNNLPGVSEEKQFELGEIANFENYISANKKLFQNDRNIILYQKLSQDILSKRCSMMQESIIIFTNSIQKFIKLDQFLNNFMSWKQFNITAQYLKLIIEMDVVPAEGFIYNEKQLSKFIITKLQANDAKLDLSPFVEQLDTINDYRHLVINLNQMHLHCYFMQFDIGDAVDILLHHLNTCIDTMQNQVLLMIVEVSQKLATEILHLKNLLIIGLCSPDKFDVIQAILRVFDFPTVKKLIQDIFDITIHNINVFYSLFSKYDLENHLAIDIEPFTKIIYSPIIAVAQFAQARKKAVFDINAQHVQLSKVLKQAYNQMAAVAVRTGKYIKRLFEIDYIDLQDMAKNPLKFAEKHEILTEIYEIPTVQIACDDNNLLLSFLQALAKSTLLDIRTAELSNGELLQNFMRVQQKGELNIEEFICIYEKFDYKNIPIGSIVPQPDLRKLVSEAKFYTKELISVFGFLKGFIAYLVKVNPQMKDELDFKNLAQFPSCFSMNISVSPLTEVLQGLYVLQEFHQKYITQPLKQYPSILLLQTVERICSSINLVRKRIQEGKFVLYNNLWDYKITGKYKSQEDFIAFTVVYEHWHDYLIFAEDYVLKFIPSISFINLIQSKQLSSVHYKTLSLFLNMKEIDFTLPAQKYFEKFENDNVVYDIILILWQNATINSTATVVQQQIFSLLTQIIVENTFVNQIQDKQIPKVSLSKLKNQQFTAQSEVLVDINIVSYVVILPSYAETMCSECLSSCNLILNNIGYTGKFQISTDLYEFQRLQLFVSQQLNLTKNNQLPSKFYKFKDQLQQWRFDVEVEQFSRDLEAVIQLIHMTVSCLKRIPFLLQDMQIVFFNGSPIKDTSRLRQLDVNLLSDSQKISILQCVKSWQDILQSYFPKGIQIKIIDLCLDLEFCEKITSLVQVIQTIHEQLVYKSDQYIIQNYSQPFNFQTGKFMNDYAIDSELRIDISYVQKSIIPVLDGKQYPLGLLIPQTLQTKYLIFSASNNPIKYIQPLQNEVFYGCSDIVFDDKTGNILGIQSFDEVLTFSQPQKCPKSFVYLFDFILQQSGSEINQKCKNAYDTFYLCIISYNKQRQDQPPFYLHDLNESSKYDELQSYFKVFDNFLINQLFTEIVVTISTYISLSYKDLYQKAISGVIEKNDFRYIYFLINDLMVSVALIPGKHDYWRKAIICKLKEWQDIFQDTINLFLSRSNIKIVTENLQFPFFFYDQQQNTIVITDSRQSYTMKIGNHWLGRASIFDAYLKLSIKQLSILGKILLALSQKQCIFMVGSTEKRHSNADQNMLILALSRLLFRRFITVIITQFTFTKNLKKISICIAAGYIVQVIGIEFLPPNQLLELISLSNAINKNQGYLPGIVMAKDIYKDISEYQKKNKLETKGIKTQIQIINAEVQHFEYPGILLFYLPELLTIETSVEFQFSKAQQLSEQELKLKSSFASKKQREQQQDSNVVENYEIIYQTSQKAINLNNVFQNSVLINIESDSPLALYSSTSPQHGRAFYDISVFLKSLSQSYIDFTYNDISIIYNRAKDTADNLAVSIITLDFILRQSISLVNDSKLNAQFPTLVASFVCGAFGLDKNNSSILFQLAKTFQLQIDAALCHIGIINKNSTQPSYKKYNFQRYYTEFLQRYTNQQFQHYVQLFSSLHSLPLQCTFDILLCSEFLKQQKPLLLVTIHYSYLRIFLSSYVALRSQQLFYVTNGEQLTSVLRDMIKIDPSQPKPLIAVCPSSKEELMQLIDKLFGFQLAYPIIQDDYGLPYYQYDVKNTPNIILCIDLVLYNYLSQFQVMRIFNHRQLLLPNIEGAEGSRKTLLAGISVDPINISQLALNLQDLWMVNDNNLKFQTSSQAVLLLIKQYQSKMLLSTIKDGITQQVQQRSIVLPSFINGLFTILFDQVTSLFNIGRSYEELLIIRGILYFFLIRFKFITPQKRSTQNHFLNLAMDQINNFMNSEPRRKQMVSDMISDQNTSLGNDAMTRKVAQMYSEIQHTQKLEMASKNNITLNDEQQTLQPKDQIKIINDGLSINRMNVQERISPYIDVAGFVQEDMKSIEDHVKQLTSTNNIKLNQAIQLTLAKFSDKPASSKGFGAMGSLNFELSSSFIQDSFLQTESTKEAFINLIKPVTAAVWNAACLYFLTITNSGKWQWFTSKNGMQKVLQQRYDQFRQQLETLDRISILTTQSMLGMSILIANEENYPSLNKDCLKDLQLHTQLSIQNIDHNLLPDEVNIFVRQLFLTLKTTLPDYSTESFTYLLYQGSLNSNKESKFYRQFQSQIVFQQYKLGQGILKNTTIKSNNYTYDQDVKEICNQTISFRQQKMVERENQLRQERKKNTKDQESDLYNRLNKNNSQTHQNTANDTPLKQQQINPYDSDEENSSHIQTKKQFSSVDLVQDEMEELEQIDIQLVLQRQIPQEILSIESISDDTLYFDPHRTAIIVTLASCMITPVTICLSGERESGKSILIDVAKFVVRDICDSSLLLLGDLSSPSTSNSMRSAIASKFSLRNYYFASKSRYENANLSDVSTLIKLEHDERILDYQYNLCFPTFHVHASDVNDQEISSYVVQILRDHMIQLEGDLNNKLISSIQIDNQYQQLSGVVTLSDVSFIIECSQKSPLKSLAAVDIQIPPITEQFIFDLISYDFQDENDNWLKQFVHGIQLVKTSLNQGIQSNFRIIKQIYTNKLLTCSAASHSGEKLIDKINIYESNGVEIEDATTTSPVTQIFKNMFDKELNQVNIHSYFYSLRKIDQVDQLQIEAIAERLASLCLLGNLKSNAWQPKTKQQLLQKQFIQTPWSDSSILLEQNFSLYPAWETFIINESILNAKRPGNYDPEPLVNQFTLKIQNMQSIAIPNSLNSPLFQIPGLQVKELAIFSNYYQLNSFLFFHFMEIYRLRGQSHEPFLFTKLIEIYFRTNLRKERNKARLLSIMQFGNKIRNKNNLSGILAEDDTLSSKYYILGQGYKFAGYLITEYQKTDISVELQQLANEEKKLMNKQDLAQELQSSKGNFGGFSLISGLSLKPMKVYVKLNNSGSDCYEKLVLQYNNLLGSQLINFQPKTQENLQNKHKQADKSKFKVYTQEEIGQLFGAQPFSSFGSSKNEKFLVDLKGIYLQVINKQQDTSFFNDFELEIYKNLLQVYKIIENSPDFELKNSQFLIILVLLRMCVCASLGVKTAAVLPKNLTKKSQFKTAIGFDLISGLGSFLPSKVVPSSRRIAQLPYQLSSAGQLRSRIDGYGRTLQRGGGQLAQLRNKSKLSNTFSSKSTVHVGAQSFAIQSRTSQVSCAGTYNVQRNVSLPQSEIYASFQAPFKDITLVLPTSISSFKSPSDVSIWTLFSRILEPLSQLPTIFDQEELQTVIQLASFNFEIDAIMDQKLLSCLLAANFQVILVDDSPTNFQAQKPLKISDFGSIKSPILTLINNLPQKYSEILNQYIQQQQKSQINQSDKMLKAFAGANSRQQNQFDLYVKSKTAQCKNNVFSVSSRDLLALFKLSNCQNLTFETQNLSDLDPQFLRQQFAIASVAIYQHVSVYSARINVSLAKFTQFCATLTNEIFAKIDKFFTQKFLIANLLKFYALLAEPVKAPVKNVDLGVFSTETIQQQVMQNLQNQLNVLKQKKQNAPSERQIQLQTAAGESVFIRNYLHTISEILHDELQNQIQAAKAAHFNAICCAAKILFSEIDENRAFQDILSGVFGDVGYNVQNLINELKSNSDIDIYNILLICILRSHGIDCDLQMGHKAESEENMYYLGQNALTFGKNLFIYELAETLSLGWSIYQILNGFNIPWKPHDPEYSQLNSVMLSYVCGIRLFFVENEVAMPTSVLLAAKNQYSGDDDQLMNKCISKVQQINMNDFQYEAGVQKVLAALQSEDNIILITNVTSECQNLPMFHILRSLLQLLQLSKFQKDQLSEFLGHKFTSPRSSSEIPIVLGFEGNINVFIEDIGLPTQQFIDSCIFITTKGTQNKSIQFKQKYIQQSLIENVFGEKYGIRTRNEDVKLCQCVIRKLVEDTLSIFTGYIKTYILSQIYTPHELAQIKLDNHSIQRMFALTAQGEMMSKTLLYSSFLVNKNEDLKRDLQTIIDKFKQISSSLVTKAALLSTAEQTQDQAEGQKIKFIENFIVKNQVQQLASELSYAIGCTGIWLKQFVRHHMPVQSNTESDSLHLMFVKVKSDMEVYKTKIVEAYKDVPREKIQKTQQQTRFLVDDFPILYHVKNDYMTFKKHLISLFLPFLNKRLFSIFPVEYANAVWLCNSLLFLTLTNMITQQQDNQISTGELEAFMRIQQLMSKDTVRLITSYQLSQTFSQTSNFNLLKLYNESQLQNLFTIDNVKQIIPEICSISSQLQFAWLQLNIIARYSKQMHQSMPWFITNHASLVSLCQVNNPFLGIIYYFASKNPLAQSGYNDFLNQQFKIIETSKTKLIEVPPNFRVPDAVVFYLGFCMAIALKPESILDNMELMAQSMSNLFGSSPLQLKFSAQANAGTNSTAILTCEDANLVLTAIQCEVFVKPSFDQLLALLGQATEVDNAPFLSDNVFSTYNLIALAFQKLISYENRDNSVQSPLSVSVIYYDSCFQPDQFLFFCYKTLPACYKLPAKLFQVKNLTQSLAMNFATVLNVNPEMDGQQTLQSVIDLVKIKSSLLRFNLLYPIFILIPSSNQSISLNKYQQQGALTSNQDDFSNKLADLQNLQKLNYIYLQKPQTLKQAFLHVFCVSQISVNDQINQRIRKFNNIVSLRGFLIFCYRYALTITRITSNFRDQQIISIMTLIYNKTISSTTALGSNTPFLVQASADLLFFSQDQLISFDQIDTKVQNLSERNGKSLIFNNYALLDVFLPSSLAVSTSKSRGIDQKIKSQMNVKITEEEDEDIDSDNISESSRAQSIASSHKSAASELSDDEGEDFDDSMSMFSQKSSMTSKSSVSTVSAVSTASSINSTTFNRFDQQDAGDKIIEQNIYTNLLTTLSLQAGKLFKYTDQTQLEKSIEFLIMPKERKTRIFNVKDEHIDIDEEFSDYSRKSDTVNQKQALQIPKVVNYEQLFKFIQQLDVYTANPTFKQQQQMQLPNNQLIVRRVFSSQILQNVISELKLSEHHQVQQNSDLEKMPDQLKTYLQTLNSFQQINFQQVSNYLDPDILHENLLNIQVMMDHNLVLGTRGFGSFSTHWILSATVFAPILGDLFYFLKMQNSTISNASLDRQRVIISTEIPYKQPKVLDDGSIDFGKPSDVNEKEKSLQPFYLILRNFELVGLSYDLVNNTVCDMTPESVQGYCQSFDLYACVCVIDSWQTGTHDSKIQGDNKHLKVCNSYVPIPMKIGGYVRPIVFLQNKTKLPSEEFVKRGAFFAIKGI</sequence>
<keyword evidence="3" id="KW-1133">Transmembrane helix</keyword>
<dbReference type="VEuPathDB" id="GiardiaDB:SS50377_27345"/>
<protein>
    <submittedName>
        <fullName evidence="4">Uncharacterized protein</fullName>
    </submittedName>
</protein>
<accession>V6LRE3</accession>
<gene>
    <name evidence="4" type="ORF">SS50377_17032</name>
    <name evidence="5" type="ORF">SS50377_27345</name>
</gene>
<feature type="coiled-coil region" evidence="1">
    <location>
        <begin position="4180"/>
        <end position="4207"/>
    </location>
</feature>
<evidence type="ECO:0000256" key="1">
    <source>
        <dbReference type="SAM" id="Coils"/>
    </source>
</evidence>
<reference evidence="5" key="2">
    <citation type="submission" date="2020-12" db="EMBL/GenBank/DDBJ databases">
        <title>New Spironucleus salmonicida genome in near-complete chromosomes.</title>
        <authorList>
            <person name="Xu F."/>
            <person name="Kurt Z."/>
            <person name="Jimenez-Gonzalez A."/>
            <person name="Astvaldsson A."/>
            <person name="Andersson J.O."/>
            <person name="Svard S.G."/>
        </authorList>
    </citation>
    <scope>NUCLEOTIDE SEQUENCE</scope>
    <source>
        <strain evidence="5">ATCC 50377</strain>
    </source>
</reference>
<keyword evidence="3" id="KW-0472">Membrane</keyword>
<feature type="compositionally biased region" description="Acidic residues" evidence="2">
    <location>
        <begin position="5439"/>
        <end position="5449"/>
    </location>
</feature>
<evidence type="ECO:0000313" key="6">
    <source>
        <dbReference type="Proteomes" id="UP000018208"/>
    </source>
</evidence>
<keyword evidence="6" id="KW-1185">Reference proteome</keyword>
<proteinExistence type="predicted"/>
<feature type="transmembrane region" description="Helical" evidence="3">
    <location>
        <begin position="5737"/>
        <end position="5755"/>
    </location>
</feature>
<feature type="coiled-coil region" evidence="1">
    <location>
        <begin position="3561"/>
        <end position="3591"/>
    </location>
</feature>
<organism evidence="4">
    <name type="scientific">Spironucleus salmonicida</name>
    <dbReference type="NCBI Taxonomy" id="348837"/>
    <lineage>
        <taxon>Eukaryota</taxon>
        <taxon>Metamonada</taxon>
        <taxon>Diplomonadida</taxon>
        <taxon>Hexamitidae</taxon>
        <taxon>Hexamitinae</taxon>
        <taxon>Spironucleus</taxon>
    </lineage>
</organism>
<reference evidence="4 5" key="1">
    <citation type="journal article" date="2014" name="PLoS Genet.">
        <title>The Genome of Spironucleus salmonicida Highlights a Fish Pathogen Adapted to Fluctuating Environments.</title>
        <authorList>
            <person name="Xu F."/>
            <person name="Jerlstrom-Hultqvist J."/>
            <person name="Einarsson E."/>
            <person name="Astvaldsson A."/>
            <person name="Svard S.G."/>
            <person name="Andersson J.O."/>
        </authorList>
    </citation>
    <scope>NUCLEOTIDE SEQUENCE</scope>
    <source>
        <strain evidence="5">ATCC 50377</strain>
    </source>
</reference>
<evidence type="ECO:0000256" key="3">
    <source>
        <dbReference type="SAM" id="Phobius"/>
    </source>
</evidence>
<keyword evidence="1" id="KW-0175">Coiled coil</keyword>
<dbReference type="EMBL" id="AUWU02000007">
    <property type="protein sequence ID" value="KAH0571051.1"/>
    <property type="molecule type" value="Genomic_DNA"/>
</dbReference>
<dbReference type="OrthoDB" id="10252679at2759"/>
<feature type="region of interest" description="Disordered" evidence="2">
    <location>
        <begin position="2934"/>
        <end position="2974"/>
    </location>
</feature>
<dbReference type="Proteomes" id="UP000018208">
    <property type="component" value="Unassembled WGS sequence"/>
</dbReference>
<evidence type="ECO:0000313" key="4">
    <source>
        <dbReference type="EMBL" id="EST43354.1"/>
    </source>
</evidence>
<feature type="compositionally biased region" description="Acidic residues" evidence="2">
    <location>
        <begin position="5470"/>
        <end position="5480"/>
    </location>
</feature>
<evidence type="ECO:0000256" key="2">
    <source>
        <dbReference type="SAM" id="MobiDB-lite"/>
    </source>
</evidence>
<keyword evidence="3" id="KW-0812">Transmembrane</keyword>
<dbReference type="EMBL" id="KI546139">
    <property type="protein sequence ID" value="EST43354.1"/>
    <property type="molecule type" value="Genomic_DNA"/>
</dbReference>
<feature type="region of interest" description="Disordered" evidence="2">
    <location>
        <begin position="2910"/>
        <end position="2929"/>
    </location>
</feature>
<name>V6LRE3_9EUKA</name>